<comment type="caution">
    <text evidence="2">The sequence shown here is derived from an EMBL/GenBank/DDBJ whole genome shotgun (WGS) entry which is preliminary data.</text>
</comment>
<dbReference type="AlphaFoldDB" id="A0A010RP90"/>
<accession>A0A010RP90</accession>
<dbReference type="Proteomes" id="UP000020467">
    <property type="component" value="Unassembled WGS sequence"/>
</dbReference>
<evidence type="ECO:0000313" key="2">
    <source>
        <dbReference type="EMBL" id="EXF82271.1"/>
    </source>
</evidence>
<feature type="region of interest" description="Disordered" evidence="1">
    <location>
        <begin position="1"/>
        <end position="80"/>
    </location>
</feature>
<dbReference type="KEGG" id="cfj:CFIO01_08158"/>
<feature type="compositionally biased region" description="Polar residues" evidence="1">
    <location>
        <begin position="1"/>
        <end position="10"/>
    </location>
</feature>
<feature type="compositionally biased region" description="Polar residues" evidence="1">
    <location>
        <begin position="48"/>
        <end position="61"/>
    </location>
</feature>
<dbReference type="HOGENOM" id="CLU_1660597_0_0_1"/>
<organism evidence="2 3">
    <name type="scientific">Colletotrichum fioriniae PJ7</name>
    <dbReference type="NCBI Taxonomy" id="1445577"/>
    <lineage>
        <taxon>Eukaryota</taxon>
        <taxon>Fungi</taxon>
        <taxon>Dikarya</taxon>
        <taxon>Ascomycota</taxon>
        <taxon>Pezizomycotina</taxon>
        <taxon>Sordariomycetes</taxon>
        <taxon>Hypocreomycetidae</taxon>
        <taxon>Glomerellales</taxon>
        <taxon>Glomerellaceae</taxon>
        <taxon>Colletotrichum</taxon>
        <taxon>Colletotrichum acutatum species complex</taxon>
    </lineage>
</organism>
<gene>
    <name evidence="2" type="ORF">CFIO01_08158</name>
</gene>
<keyword evidence="3" id="KW-1185">Reference proteome</keyword>
<evidence type="ECO:0000256" key="1">
    <source>
        <dbReference type="SAM" id="MobiDB-lite"/>
    </source>
</evidence>
<proteinExistence type="predicted"/>
<dbReference type="OrthoDB" id="4835217at2759"/>
<sequence length="159" mass="17970">MYQQAKSNKSTPKEGLASMKQQTQRAQEVPNPNHCQAKRHGVPRLETSIVNDPHQSNPLSSNKRKNRTNMVAVDRPWPRGKEAQQAGLDSFDMRFDASVHDPSQRWYYDDMADQPYNAIGEVEMPARNSDEIPNSGENESVWLYEAAASSGMVWHGSLQ</sequence>
<evidence type="ECO:0000313" key="3">
    <source>
        <dbReference type="Proteomes" id="UP000020467"/>
    </source>
</evidence>
<protein>
    <submittedName>
        <fullName evidence="2">Uncharacterized protein</fullName>
    </submittedName>
</protein>
<dbReference type="EMBL" id="JARH01000330">
    <property type="protein sequence ID" value="EXF82271.1"/>
    <property type="molecule type" value="Genomic_DNA"/>
</dbReference>
<reference evidence="2 3" key="1">
    <citation type="submission" date="2014-02" db="EMBL/GenBank/DDBJ databases">
        <title>The genome sequence of Colletotrichum fioriniae PJ7.</title>
        <authorList>
            <person name="Baroncelli R."/>
            <person name="Thon M.R."/>
        </authorList>
    </citation>
    <scope>NUCLEOTIDE SEQUENCE [LARGE SCALE GENOMIC DNA]</scope>
    <source>
        <strain evidence="2 3">PJ7</strain>
    </source>
</reference>
<name>A0A010RP90_9PEZI</name>